<accession>A0ABW0MWJ2</accession>
<name>A0ABW0MWJ2_9ACTN</name>
<protein>
    <submittedName>
        <fullName evidence="2">FBP domain-containing protein</fullName>
    </submittedName>
</protein>
<dbReference type="EMBL" id="JBHSMD010000001">
    <property type="protein sequence ID" value="MFC5492041.1"/>
    <property type="molecule type" value="Genomic_DNA"/>
</dbReference>
<feature type="domain" description="Elongation factor G-binding protein C-terminal treble-clef zinc-finger" evidence="1">
    <location>
        <begin position="8"/>
        <end position="159"/>
    </location>
</feature>
<evidence type="ECO:0000313" key="2">
    <source>
        <dbReference type="EMBL" id="MFC5492041.1"/>
    </source>
</evidence>
<evidence type="ECO:0000313" key="3">
    <source>
        <dbReference type="Proteomes" id="UP001595956"/>
    </source>
</evidence>
<dbReference type="RefSeq" id="WP_345177497.1">
    <property type="nucleotide sequence ID" value="NZ_BAABFQ010000006.1"/>
</dbReference>
<gene>
    <name evidence="2" type="ORF">ACFPKY_02965</name>
</gene>
<comment type="caution">
    <text evidence="2">The sequence shown here is derived from an EMBL/GenBank/DDBJ whole genome shotgun (WGS) entry which is preliminary data.</text>
</comment>
<evidence type="ECO:0000259" key="1">
    <source>
        <dbReference type="Pfam" id="PF16571"/>
    </source>
</evidence>
<keyword evidence="3" id="KW-1185">Reference proteome</keyword>
<proteinExistence type="predicted"/>
<dbReference type="Pfam" id="PF16571">
    <property type="entry name" value="FBP_C"/>
    <property type="match status" value="1"/>
</dbReference>
<sequence>MRPVAEPEIRAAFVNCTKGEARRLNLPDDLATRAWDDLDYLGWQDPKAPQRRYLVTEHDGVLRGLVLRAPEVGIARRASMCSLCLTVRSGGVALLVAPRAGKAGQRGHSAGLPMCADLACSLLVRGRIAANGPVVYETLTVEEKVARLRANLDAFVARVLRPA</sequence>
<reference evidence="3" key="1">
    <citation type="journal article" date="2019" name="Int. J. Syst. Evol. Microbiol.">
        <title>The Global Catalogue of Microorganisms (GCM) 10K type strain sequencing project: providing services to taxonomists for standard genome sequencing and annotation.</title>
        <authorList>
            <consortium name="The Broad Institute Genomics Platform"/>
            <consortium name="The Broad Institute Genome Sequencing Center for Infectious Disease"/>
            <person name="Wu L."/>
            <person name="Ma J."/>
        </authorList>
    </citation>
    <scope>NUCLEOTIDE SEQUENCE [LARGE SCALE GENOMIC DNA]</scope>
    <source>
        <strain evidence="3">KACC 13778</strain>
    </source>
</reference>
<organism evidence="2 3">
    <name type="scientific">Nocardioides caricicola</name>
    <dbReference type="NCBI Taxonomy" id="634770"/>
    <lineage>
        <taxon>Bacteria</taxon>
        <taxon>Bacillati</taxon>
        <taxon>Actinomycetota</taxon>
        <taxon>Actinomycetes</taxon>
        <taxon>Propionibacteriales</taxon>
        <taxon>Nocardioidaceae</taxon>
        <taxon>Nocardioides</taxon>
    </lineage>
</organism>
<dbReference type="Proteomes" id="UP001595956">
    <property type="component" value="Unassembled WGS sequence"/>
</dbReference>
<dbReference type="InterPro" id="IPR032330">
    <property type="entry name" value="EF-G-binding_C"/>
</dbReference>